<proteinExistence type="predicted"/>
<evidence type="ECO:0000313" key="2">
    <source>
        <dbReference type="Proteomes" id="UP001523262"/>
    </source>
</evidence>
<accession>A0ABT0WD39</accession>
<protein>
    <submittedName>
        <fullName evidence="1">Uncharacterized protein</fullName>
    </submittedName>
</protein>
<sequence>MSIKLFVKKARYYRFIGVFLKFVSLDFIQTRDYSQEDLNNLKITGEGVDDQELAHFGGLDLHVKVTKMMISNTNGLDFAKKSRRLFSYKRIESINLMRL</sequence>
<reference evidence="1 2" key="1">
    <citation type="submission" date="2022-06" db="EMBL/GenBank/DDBJ databases">
        <authorList>
            <person name="Jeon C.O."/>
        </authorList>
    </citation>
    <scope>NUCLEOTIDE SEQUENCE [LARGE SCALE GENOMIC DNA]</scope>
    <source>
        <strain evidence="1 2">KCTC 13943</strain>
    </source>
</reference>
<keyword evidence="2" id="KW-1185">Reference proteome</keyword>
<name>A0ABT0WD39_9BACI</name>
<gene>
    <name evidence="1" type="ORF">NDK43_20160</name>
</gene>
<dbReference type="EMBL" id="JAMQCR010000002">
    <property type="protein sequence ID" value="MCM2534241.1"/>
    <property type="molecule type" value="Genomic_DNA"/>
</dbReference>
<dbReference type="Proteomes" id="UP001523262">
    <property type="component" value="Unassembled WGS sequence"/>
</dbReference>
<comment type="caution">
    <text evidence="1">The sequence shown here is derived from an EMBL/GenBank/DDBJ whole genome shotgun (WGS) entry which is preliminary data.</text>
</comment>
<organism evidence="1 2">
    <name type="scientific">Neobacillus pocheonensis</name>
    <dbReference type="NCBI Taxonomy" id="363869"/>
    <lineage>
        <taxon>Bacteria</taxon>
        <taxon>Bacillati</taxon>
        <taxon>Bacillota</taxon>
        <taxon>Bacilli</taxon>
        <taxon>Bacillales</taxon>
        <taxon>Bacillaceae</taxon>
        <taxon>Neobacillus</taxon>
    </lineage>
</organism>
<evidence type="ECO:0000313" key="1">
    <source>
        <dbReference type="EMBL" id="MCM2534241.1"/>
    </source>
</evidence>